<reference evidence="6 7" key="1">
    <citation type="submission" date="2015-10" db="EMBL/GenBank/DDBJ databases">
        <authorList>
            <person name="Gilbert D.G."/>
        </authorList>
    </citation>
    <scope>NUCLEOTIDE SEQUENCE [LARGE SCALE GENOMIC DNA]</scope>
    <source>
        <strain evidence="7">HZ-22</strain>
    </source>
</reference>
<dbReference type="Gene3D" id="2.40.50.100">
    <property type="match status" value="1"/>
</dbReference>
<dbReference type="PANTHER" id="PTHR11715:SF3">
    <property type="entry name" value="GLYCINE CLEAVAGE SYSTEM H PROTEIN-RELATED"/>
    <property type="match status" value="1"/>
</dbReference>
<dbReference type="NCBIfam" id="TIGR00527">
    <property type="entry name" value="gcvH"/>
    <property type="match status" value="1"/>
</dbReference>
<organism evidence="6 7">
    <name type="scientific">Pseudalgibacter alginicilyticus</name>
    <dbReference type="NCBI Taxonomy" id="1736674"/>
    <lineage>
        <taxon>Bacteria</taxon>
        <taxon>Pseudomonadati</taxon>
        <taxon>Bacteroidota</taxon>
        <taxon>Flavobacteriia</taxon>
        <taxon>Flavobacteriales</taxon>
        <taxon>Flavobacteriaceae</taxon>
        <taxon>Pseudalgibacter</taxon>
    </lineage>
</organism>
<proteinExistence type="inferred from homology"/>
<dbReference type="InterPro" id="IPR011053">
    <property type="entry name" value="Single_hybrid_motif"/>
</dbReference>
<name>A0A0P0D765_9FLAO</name>
<comment type="subunit">
    <text evidence="3">The glycine cleavage system is composed of four proteins: P, T, L and H.</text>
</comment>
<comment type="cofactor">
    <cofactor evidence="3">
        <name>(R)-lipoate</name>
        <dbReference type="ChEBI" id="CHEBI:83088"/>
    </cofactor>
    <text evidence="3">Binds 1 lipoyl cofactor covalently.</text>
</comment>
<dbReference type="SUPFAM" id="SSF51230">
    <property type="entry name" value="Single hybrid motif"/>
    <property type="match status" value="1"/>
</dbReference>
<dbReference type="InterPro" id="IPR033753">
    <property type="entry name" value="GCV_H/Fam206"/>
</dbReference>
<evidence type="ECO:0000259" key="5">
    <source>
        <dbReference type="PROSITE" id="PS50968"/>
    </source>
</evidence>
<dbReference type="GO" id="GO:0019464">
    <property type="term" value="P:glycine decarboxylation via glycine cleavage system"/>
    <property type="evidence" value="ECO:0007669"/>
    <property type="project" value="UniProtKB-UniRule"/>
</dbReference>
<dbReference type="InterPro" id="IPR000089">
    <property type="entry name" value="Biotin_lipoyl"/>
</dbReference>
<dbReference type="EMBL" id="CP012898">
    <property type="protein sequence ID" value="ALJ05991.1"/>
    <property type="molecule type" value="Genomic_DNA"/>
</dbReference>
<evidence type="ECO:0000313" key="6">
    <source>
        <dbReference type="EMBL" id="ALJ05991.1"/>
    </source>
</evidence>
<dbReference type="InterPro" id="IPR002930">
    <property type="entry name" value="GCV_H"/>
</dbReference>
<keyword evidence="2 3" id="KW-0450">Lipoyl</keyword>
<feature type="domain" description="Lipoyl-binding" evidence="5">
    <location>
        <begin position="22"/>
        <end position="104"/>
    </location>
</feature>
<dbReference type="InterPro" id="IPR003016">
    <property type="entry name" value="2-oxoA_DH_lipoyl-BS"/>
</dbReference>
<dbReference type="PROSITE" id="PS50968">
    <property type="entry name" value="BIOTINYL_LIPOYL"/>
    <property type="match status" value="1"/>
</dbReference>
<keyword evidence="7" id="KW-1185">Reference proteome</keyword>
<evidence type="ECO:0000256" key="1">
    <source>
        <dbReference type="ARBA" id="ARBA00009249"/>
    </source>
</evidence>
<dbReference type="CDD" id="cd06848">
    <property type="entry name" value="GCS_H"/>
    <property type="match status" value="1"/>
</dbReference>
<dbReference type="HAMAP" id="MF_00272">
    <property type="entry name" value="GcvH"/>
    <property type="match status" value="1"/>
</dbReference>
<evidence type="ECO:0000313" key="7">
    <source>
        <dbReference type="Proteomes" id="UP000057981"/>
    </source>
</evidence>
<dbReference type="RefSeq" id="WP_054729022.1">
    <property type="nucleotide sequence ID" value="NZ_CP012898.1"/>
</dbReference>
<feature type="modified residue" description="N6-lipoyllysine" evidence="3 4">
    <location>
        <position position="63"/>
    </location>
</feature>
<comment type="function">
    <text evidence="3">The glycine cleavage system catalyzes the degradation of glycine. The H protein shuttles the methylamine group of glycine from the P protein to the T protein.</text>
</comment>
<dbReference type="AlphaFoldDB" id="A0A0P0D765"/>
<dbReference type="GO" id="GO:0005960">
    <property type="term" value="C:glycine cleavage complex"/>
    <property type="evidence" value="ECO:0007669"/>
    <property type="project" value="InterPro"/>
</dbReference>
<gene>
    <name evidence="3" type="primary">gcvH</name>
    <name evidence="6" type="ORF">APS56_12990</name>
</gene>
<evidence type="ECO:0000256" key="3">
    <source>
        <dbReference type="HAMAP-Rule" id="MF_00272"/>
    </source>
</evidence>
<accession>A0A0P0D765</accession>
<evidence type="ECO:0000256" key="2">
    <source>
        <dbReference type="ARBA" id="ARBA00022823"/>
    </source>
</evidence>
<dbReference type="Proteomes" id="UP000057981">
    <property type="component" value="Chromosome"/>
</dbReference>
<dbReference type="OrthoDB" id="9796712at2"/>
<comment type="similarity">
    <text evidence="1 3">Belongs to the GcvH family.</text>
</comment>
<dbReference type="PROSITE" id="PS00189">
    <property type="entry name" value="LIPOYL"/>
    <property type="match status" value="1"/>
</dbReference>
<dbReference type="STRING" id="1736674.APS56_12990"/>
<dbReference type="GO" id="GO:0009249">
    <property type="term" value="P:protein lipoylation"/>
    <property type="evidence" value="ECO:0007669"/>
    <property type="project" value="TreeGrafter"/>
</dbReference>
<dbReference type="KEGG" id="ahz:APS56_12990"/>
<protein>
    <recommendedName>
        <fullName evidence="3">Glycine cleavage system H protein</fullName>
    </recommendedName>
</protein>
<dbReference type="Pfam" id="PF01597">
    <property type="entry name" value="GCV_H"/>
    <property type="match status" value="1"/>
</dbReference>
<dbReference type="GO" id="GO:0005829">
    <property type="term" value="C:cytosol"/>
    <property type="evidence" value="ECO:0007669"/>
    <property type="project" value="TreeGrafter"/>
</dbReference>
<dbReference type="InterPro" id="IPR017453">
    <property type="entry name" value="GCV_H_sub"/>
</dbReference>
<dbReference type="NCBIfam" id="NF002270">
    <property type="entry name" value="PRK01202.1"/>
    <property type="match status" value="1"/>
</dbReference>
<dbReference type="PANTHER" id="PTHR11715">
    <property type="entry name" value="GLYCINE CLEAVAGE SYSTEM H PROTEIN"/>
    <property type="match status" value="1"/>
</dbReference>
<evidence type="ECO:0000256" key="4">
    <source>
        <dbReference type="PIRSR" id="PIRSR617453-50"/>
    </source>
</evidence>
<sequence length="126" mass="13895">MNIPSELKYTKDHEWVSIEGDIATIGITDFAQSELGDIVYVEVETVDETLEAEEIFGTVEAVKTVSDLFLPLSGEIIEFNEGLEDEPENVNTDPYGKGWMIKLKCSDLSQVATLMSADDYKALIGA</sequence>
<dbReference type="PATRIC" id="fig|1736674.3.peg.2656"/>